<feature type="compositionally biased region" description="Basic and acidic residues" evidence="1">
    <location>
        <begin position="96"/>
        <end position="111"/>
    </location>
</feature>
<proteinExistence type="predicted"/>
<accession>A0A317WRU2</accession>
<evidence type="ECO:0000313" key="2">
    <source>
        <dbReference type="EMBL" id="PWY89119.1"/>
    </source>
</evidence>
<dbReference type="GeneID" id="37070062"/>
<feature type="compositionally biased region" description="Low complexity" evidence="1">
    <location>
        <begin position="1"/>
        <end position="24"/>
    </location>
</feature>
<name>A0A317WRU2_9EURO</name>
<dbReference type="EMBL" id="MSFL01000004">
    <property type="protein sequence ID" value="PWY89119.1"/>
    <property type="molecule type" value="Genomic_DNA"/>
</dbReference>
<evidence type="ECO:0000313" key="3">
    <source>
        <dbReference type="Proteomes" id="UP000247233"/>
    </source>
</evidence>
<gene>
    <name evidence="2" type="ORF">BO70DRAFT_426785</name>
</gene>
<dbReference type="OrthoDB" id="4509376at2759"/>
<dbReference type="AlphaFoldDB" id="A0A317WRU2"/>
<dbReference type="RefSeq" id="XP_025402306.1">
    <property type="nucleotide sequence ID" value="XM_025547825.1"/>
</dbReference>
<keyword evidence="3" id="KW-1185">Reference proteome</keyword>
<protein>
    <submittedName>
        <fullName evidence="2">Uncharacterized protein</fullName>
    </submittedName>
</protein>
<comment type="caution">
    <text evidence="2">The sequence shown here is derived from an EMBL/GenBank/DDBJ whole genome shotgun (WGS) entry which is preliminary data.</text>
</comment>
<dbReference type="Proteomes" id="UP000247233">
    <property type="component" value="Unassembled WGS sequence"/>
</dbReference>
<evidence type="ECO:0000256" key="1">
    <source>
        <dbReference type="SAM" id="MobiDB-lite"/>
    </source>
</evidence>
<dbReference type="VEuPathDB" id="FungiDB:BO70DRAFT_426785"/>
<feature type="compositionally biased region" description="Pro residues" evidence="1">
    <location>
        <begin position="45"/>
        <end position="57"/>
    </location>
</feature>
<reference evidence="2 3" key="1">
    <citation type="submission" date="2016-12" db="EMBL/GenBank/DDBJ databases">
        <title>The genomes of Aspergillus section Nigri reveals drivers in fungal speciation.</title>
        <authorList>
            <consortium name="DOE Joint Genome Institute"/>
            <person name="Vesth T.C."/>
            <person name="Nybo J."/>
            <person name="Theobald S."/>
            <person name="Brandl J."/>
            <person name="Frisvad J.C."/>
            <person name="Nielsen K.F."/>
            <person name="Lyhne E.K."/>
            <person name="Kogle M.E."/>
            <person name="Kuo A."/>
            <person name="Riley R."/>
            <person name="Clum A."/>
            <person name="Nolan M."/>
            <person name="Lipzen A."/>
            <person name="Salamov A."/>
            <person name="Henrissat B."/>
            <person name="Wiebenga A."/>
            <person name="De Vries R.P."/>
            <person name="Grigoriev I.V."/>
            <person name="Mortensen U.H."/>
            <person name="Andersen M.R."/>
            <person name="Baker S.E."/>
        </authorList>
    </citation>
    <scope>NUCLEOTIDE SEQUENCE [LARGE SCALE GENOMIC DNA]</scope>
    <source>
        <strain evidence="2 3">CBS 117.55</strain>
    </source>
</reference>
<sequence length="171" mass="18958">MQTRSQTTKSQSQSQSQPSQPPKQAAYTQSTNPIDHTPLEQRTPKPNPTTQPPPPPSNDEALRQLNAKRAEQRTALQDTPDVDTEYGVEQQPAEGDIARAVEGKTAERRAQAQEQAQTGAEMRPGDPGYEKGQAADLDRKGEEHERMLGERMMGVGESLWRGRMRRLGRGS</sequence>
<feature type="region of interest" description="Disordered" evidence="1">
    <location>
        <begin position="1"/>
        <end position="142"/>
    </location>
</feature>
<organism evidence="2 3">
    <name type="scientific">Aspergillus heteromorphus CBS 117.55</name>
    <dbReference type="NCBI Taxonomy" id="1448321"/>
    <lineage>
        <taxon>Eukaryota</taxon>
        <taxon>Fungi</taxon>
        <taxon>Dikarya</taxon>
        <taxon>Ascomycota</taxon>
        <taxon>Pezizomycotina</taxon>
        <taxon>Eurotiomycetes</taxon>
        <taxon>Eurotiomycetidae</taxon>
        <taxon>Eurotiales</taxon>
        <taxon>Aspergillaceae</taxon>
        <taxon>Aspergillus</taxon>
        <taxon>Aspergillus subgen. Circumdati</taxon>
    </lineage>
</organism>